<evidence type="ECO:0008006" key="3">
    <source>
        <dbReference type="Google" id="ProtNLM"/>
    </source>
</evidence>
<dbReference type="Gene3D" id="2.160.10.10">
    <property type="entry name" value="Hexapeptide repeat proteins"/>
    <property type="match status" value="1"/>
</dbReference>
<gene>
    <name evidence="1" type="ORF">PECAL_4P00760</name>
</gene>
<reference evidence="1" key="1">
    <citation type="submission" date="2021-11" db="EMBL/GenBank/DDBJ databases">
        <authorList>
            <consortium name="Genoscope - CEA"/>
            <person name="William W."/>
        </authorList>
    </citation>
    <scope>NUCLEOTIDE SEQUENCE</scope>
</reference>
<keyword evidence="2" id="KW-1185">Reference proteome</keyword>
<comment type="caution">
    <text evidence="1">The sequence shown here is derived from an EMBL/GenBank/DDBJ whole genome shotgun (WGS) entry which is preliminary data.</text>
</comment>
<proteinExistence type="predicted"/>
<evidence type="ECO:0000313" key="1">
    <source>
        <dbReference type="EMBL" id="CAH0372916.1"/>
    </source>
</evidence>
<dbReference type="InterPro" id="IPR050484">
    <property type="entry name" value="Transf_Hexapept/Carb_Anhydrase"/>
</dbReference>
<dbReference type="PANTHER" id="PTHR13061">
    <property type="entry name" value="DYNACTIN SUBUNIT P25"/>
    <property type="match status" value="1"/>
</dbReference>
<protein>
    <recommendedName>
        <fullName evidence="3">Serine O-acetyltransferase</fullName>
    </recommendedName>
</protein>
<dbReference type="SUPFAM" id="SSF51161">
    <property type="entry name" value="Trimeric LpxA-like enzymes"/>
    <property type="match status" value="1"/>
</dbReference>
<name>A0A8J2SR84_9STRA</name>
<dbReference type="InterPro" id="IPR011004">
    <property type="entry name" value="Trimer_LpxA-like_sf"/>
</dbReference>
<dbReference type="Proteomes" id="UP000789595">
    <property type="component" value="Unassembled WGS sequence"/>
</dbReference>
<dbReference type="PANTHER" id="PTHR13061:SF29">
    <property type="entry name" value="GAMMA CARBONIC ANHYDRASE-LIKE 1, MITOCHONDRIAL-RELATED"/>
    <property type="match status" value="1"/>
</dbReference>
<dbReference type="AlphaFoldDB" id="A0A8J2SR84"/>
<sequence length="271" mass="26684">MAQAAEKILSTLAPHLRTVGVALRGAGASLMAYAPPAAADVGAQLEANGARPSVAAGAFVAPTATLIGDVAVGAAAAVNYGAVVEANGARLPIEGYVGDGAVVKSPVGEGALVGPNAVVLGAVESNAVVGAGAIVGAGATVLGNLGPGSLLEPGASVPATELWSGAPAAKVRALDARDLEQATAARTLAAEAAATHRDECAKDYATLLAEDAAWEDSEARHPKYFKPVAEDALDEMTQVGGMDTGVVPGRILNSKIHAADGAAPHGDATRH</sequence>
<evidence type="ECO:0000313" key="2">
    <source>
        <dbReference type="Proteomes" id="UP000789595"/>
    </source>
</evidence>
<organism evidence="1 2">
    <name type="scientific">Pelagomonas calceolata</name>
    <dbReference type="NCBI Taxonomy" id="35677"/>
    <lineage>
        <taxon>Eukaryota</taxon>
        <taxon>Sar</taxon>
        <taxon>Stramenopiles</taxon>
        <taxon>Ochrophyta</taxon>
        <taxon>Pelagophyceae</taxon>
        <taxon>Pelagomonadales</taxon>
        <taxon>Pelagomonadaceae</taxon>
        <taxon>Pelagomonas</taxon>
    </lineage>
</organism>
<accession>A0A8J2SR84</accession>
<dbReference type="EMBL" id="CAKKNE010000004">
    <property type="protein sequence ID" value="CAH0372916.1"/>
    <property type="molecule type" value="Genomic_DNA"/>
</dbReference>